<feature type="region of interest" description="Disordered" evidence="3">
    <location>
        <begin position="652"/>
        <end position="671"/>
    </location>
</feature>
<dbReference type="Pfam" id="PF13589">
    <property type="entry name" value="HATPase_c_3"/>
    <property type="match status" value="1"/>
</dbReference>
<keyword evidence="2" id="KW-0227">DNA damage</keyword>
<feature type="domain" description="DNA mismatch repair protein S5" evidence="4">
    <location>
        <begin position="218"/>
        <end position="354"/>
    </location>
</feature>
<dbReference type="Pfam" id="PF01119">
    <property type="entry name" value="DNA_mis_repair"/>
    <property type="match status" value="1"/>
</dbReference>
<dbReference type="SUPFAM" id="SSF54211">
    <property type="entry name" value="Ribosomal protein S5 domain 2-like"/>
    <property type="match status" value="1"/>
</dbReference>
<dbReference type="Proteomes" id="UP000019484">
    <property type="component" value="Unassembled WGS sequence"/>
</dbReference>
<dbReference type="GO" id="GO:0140664">
    <property type="term" value="F:ATP-dependent DNA damage sensor activity"/>
    <property type="evidence" value="ECO:0007669"/>
    <property type="project" value="InterPro"/>
</dbReference>
<dbReference type="Gene3D" id="3.30.565.10">
    <property type="entry name" value="Histidine kinase-like ATPase, C-terminal domain"/>
    <property type="match status" value="1"/>
</dbReference>
<dbReference type="InterPro" id="IPR038973">
    <property type="entry name" value="MutL/Mlh/Pms-like"/>
</dbReference>
<dbReference type="InterPro" id="IPR014762">
    <property type="entry name" value="DNA_mismatch_repair_CS"/>
</dbReference>
<proteinExistence type="inferred from homology"/>
<feature type="region of interest" description="Disordered" evidence="3">
    <location>
        <begin position="707"/>
        <end position="753"/>
    </location>
</feature>
<dbReference type="SUPFAM" id="SSF55874">
    <property type="entry name" value="ATPase domain of HSP90 chaperone/DNA topoisomerase II/histidine kinase"/>
    <property type="match status" value="1"/>
</dbReference>
<dbReference type="PANTHER" id="PTHR10073">
    <property type="entry name" value="DNA MISMATCH REPAIR PROTEIN MLH, PMS, MUTL"/>
    <property type="match status" value="1"/>
</dbReference>
<dbReference type="InterPro" id="IPR013507">
    <property type="entry name" value="DNA_mismatch_S5_2-like"/>
</dbReference>
<evidence type="ECO:0000256" key="3">
    <source>
        <dbReference type="SAM" id="MobiDB-lite"/>
    </source>
</evidence>
<evidence type="ECO:0000313" key="6">
    <source>
        <dbReference type="Proteomes" id="UP000019484"/>
    </source>
</evidence>
<dbReference type="GO" id="GO:0005524">
    <property type="term" value="F:ATP binding"/>
    <property type="evidence" value="ECO:0007669"/>
    <property type="project" value="InterPro"/>
</dbReference>
<dbReference type="STRING" id="1182541.W9YFM7"/>
<feature type="compositionally biased region" description="Basic and acidic residues" evidence="3">
    <location>
        <begin position="633"/>
        <end position="647"/>
    </location>
</feature>
<dbReference type="InterPro" id="IPR014721">
    <property type="entry name" value="Ribsml_uS5_D2-typ_fold_subgr"/>
</dbReference>
<feature type="region of interest" description="Disordered" evidence="3">
    <location>
        <begin position="465"/>
        <end position="518"/>
    </location>
</feature>
<protein>
    <recommendedName>
        <fullName evidence="4">DNA mismatch repair protein S5 domain-containing protein</fullName>
    </recommendedName>
</protein>
<dbReference type="InterPro" id="IPR002099">
    <property type="entry name" value="MutL/Mlh/PMS"/>
</dbReference>
<dbReference type="InterPro" id="IPR020568">
    <property type="entry name" value="Ribosomal_Su5_D2-typ_SF"/>
</dbReference>
<feature type="compositionally biased region" description="Polar residues" evidence="3">
    <location>
        <begin position="708"/>
        <end position="751"/>
    </location>
</feature>
<feature type="compositionally biased region" description="Polar residues" evidence="3">
    <location>
        <begin position="781"/>
        <end position="790"/>
    </location>
</feature>
<accession>W9YFM7</accession>
<dbReference type="NCBIfam" id="TIGR00585">
    <property type="entry name" value="mutl"/>
    <property type="match status" value="1"/>
</dbReference>
<organism evidence="5 6">
    <name type="scientific">Capronia coronata CBS 617.96</name>
    <dbReference type="NCBI Taxonomy" id="1182541"/>
    <lineage>
        <taxon>Eukaryota</taxon>
        <taxon>Fungi</taxon>
        <taxon>Dikarya</taxon>
        <taxon>Ascomycota</taxon>
        <taxon>Pezizomycotina</taxon>
        <taxon>Eurotiomycetes</taxon>
        <taxon>Chaetothyriomycetidae</taxon>
        <taxon>Chaetothyriales</taxon>
        <taxon>Herpotrichiellaceae</taxon>
        <taxon>Capronia</taxon>
    </lineage>
</organism>
<feature type="compositionally biased region" description="Polar residues" evidence="3">
    <location>
        <begin position="658"/>
        <end position="671"/>
    </location>
</feature>
<feature type="compositionally biased region" description="Polar residues" evidence="3">
    <location>
        <begin position="482"/>
        <end position="492"/>
    </location>
</feature>
<dbReference type="EMBL" id="AMWN01000004">
    <property type="protein sequence ID" value="EXJ88465.1"/>
    <property type="molecule type" value="Genomic_DNA"/>
</dbReference>
<dbReference type="GO" id="GO:0006298">
    <property type="term" value="P:mismatch repair"/>
    <property type="evidence" value="ECO:0007669"/>
    <property type="project" value="InterPro"/>
</dbReference>
<evidence type="ECO:0000256" key="1">
    <source>
        <dbReference type="ARBA" id="ARBA00006082"/>
    </source>
</evidence>
<dbReference type="InterPro" id="IPR036890">
    <property type="entry name" value="HATPase_C_sf"/>
</dbReference>
<evidence type="ECO:0000313" key="5">
    <source>
        <dbReference type="EMBL" id="EXJ88465.1"/>
    </source>
</evidence>
<dbReference type="eggNOG" id="KOG1978">
    <property type="taxonomic scope" value="Eukaryota"/>
</dbReference>
<dbReference type="PANTHER" id="PTHR10073:SF41">
    <property type="entry name" value="MISMATCH REPAIR PROTEIN, PUTATIVE (AFU_ORTHOLOGUE AFUA_8G05820)-RELATED"/>
    <property type="match status" value="1"/>
</dbReference>
<dbReference type="GO" id="GO:0016887">
    <property type="term" value="F:ATP hydrolysis activity"/>
    <property type="evidence" value="ECO:0007669"/>
    <property type="project" value="InterPro"/>
</dbReference>
<dbReference type="GO" id="GO:0032389">
    <property type="term" value="C:MutLalpha complex"/>
    <property type="evidence" value="ECO:0007669"/>
    <property type="project" value="TreeGrafter"/>
</dbReference>
<dbReference type="GO" id="GO:0061982">
    <property type="term" value="P:meiosis I cell cycle process"/>
    <property type="evidence" value="ECO:0007669"/>
    <property type="project" value="UniProtKB-ARBA"/>
</dbReference>
<reference evidence="5 6" key="1">
    <citation type="submission" date="2013-03" db="EMBL/GenBank/DDBJ databases">
        <title>The Genome Sequence of Capronia coronata CBS 617.96.</title>
        <authorList>
            <consortium name="The Broad Institute Genomics Platform"/>
            <person name="Cuomo C."/>
            <person name="de Hoog S."/>
            <person name="Gorbushina A."/>
            <person name="Walker B."/>
            <person name="Young S.K."/>
            <person name="Zeng Q."/>
            <person name="Gargeya S."/>
            <person name="Fitzgerald M."/>
            <person name="Haas B."/>
            <person name="Abouelleil A."/>
            <person name="Allen A.W."/>
            <person name="Alvarado L."/>
            <person name="Arachchi H.M."/>
            <person name="Berlin A.M."/>
            <person name="Chapman S.B."/>
            <person name="Gainer-Dewar J."/>
            <person name="Goldberg J."/>
            <person name="Griggs A."/>
            <person name="Gujja S."/>
            <person name="Hansen M."/>
            <person name="Howarth C."/>
            <person name="Imamovic A."/>
            <person name="Ireland A."/>
            <person name="Larimer J."/>
            <person name="McCowan C."/>
            <person name="Murphy C."/>
            <person name="Pearson M."/>
            <person name="Poon T.W."/>
            <person name="Priest M."/>
            <person name="Roberts A."/>
            <person name="Saif S."/>
            <person name="Shea T."/>
            <person name="Sisk P."/>
            <person name="Sykes S."/>
            <person name="Wortman J."/>
            <person name="Nusbaum C."/>
            <person name="Birren B."/>
        </authorList>
    </citation>
    <scope>NUCLEOTIDE SEQUENCE [LARGE SCALE GENOMIC DNA]</scope>
    <source>
        <strain evidence="5 6">CBS 617.96</strain>
    </source>
</reference>
<feature type="region of interest" description="Disordered" evidence="3">
    <location>
        <begin position="766"/>
        <end position="801"/>
    </location>
</feature>
<dbReference type="Gene3D" id="3.30.230.10">
    <property type="match status" value="1"/>
</dbReference>
<evidence type="ECO:0000259" key="4">
    <source>
        <dbReference type="SMART" id="SM01340"/>
    </source>
</evidence>
<name>W9YFM7_9EURO</name>
<comment type="similarity">
    <text evidence="1">Belongs to the DNA mismatch repair MutL/HexB family.</text>
</comment>
<feature type="region of interest" description="Disordered" evidence="3">
    <location>
        <begin position="569"/>
        <end position="605"/>
    </location>
</feature>
<dbReference type="OrthoDB" id="10263226at2759"/>
<dbReference type="FunFam" id="3.30.565.10:FF:000017">
    <property type="entry name" value="PMS1 homolog 1, mismatch repair system component"/>
    <property type="match status" value="1"/>
</dbReference>
<keyword evidence="6" id="KW-1185">Reference proteome</keyword>
<evidence type="ECO:0000256" key="2">
    <source>
        <dbReference type="ARBA" id="ARBA00022763"/>
    </source>
</evidence>
<dbReference type="PROSITE" id="PS00058">
    <property type="entry name" value="DNA_MISMATCH_REPAIR_1"/>
    <property type="match status" value="1"/>
</dbReference>
<sequence>MTIQPLPEKTSRHIISSLALNDAKSVVKELVDNALDARASAINIEISANTLDVIQVKDNGTGIGVEDRQLLCRRGCTSKIRTMDDLSRLGGTFLGFRGEALASMAELSQAVIVTTRVDGETAGTSLKYGVSGMLSSSSASHPVGTTMRIQNFLANIPVRKQTALKSTGKTLQAIKAVLLAFAFARPDVRFSLKVLRGKNDKMNWTYAANSSDNLTEVGAKIVGKDVASQCTAFSISSSDPDVDIEEGWEIDALLISPDVDKVRISHQYISIDGRPVSRDRKTMKDIVKTYKHHLQQTIGCPKMSHISKPFLAMRIRCPPESYDVNIEPAKDEVLFGRPDLLLSLVEKLFQRAYGTSEIQANEPQRLRTNSETAFDVHNNPFAADLDDLEILETPVRHNNRAESIEIEDELTRKPAFVNPFIIAAMNAKVGPKKMEAVGQDNTPLLNSTALPGRLSIVSNDSERVIGNSHRTPLGLEAHLPSPSASESSPTKKNNLRPGTTRRASDGEPTEDEEVLAREQDCDIQVLQRNPTGLRTWLTPDSAVRIPRKEGASNRIRPAEADSRVLPFEPLQSPLESRPKPNLSIGSPHSGFQWGPGQKPFRSPLMTLPHKHYSQVARRELRADGANQAGPHESQQDHGPSESNTDLHRDDVSHRRLSLVSSHPKTSSASNTELSDIMDFEYRKKAAIAHQRRLAGGLQQASLKEILGRSSQTPGLPRSAESNDSSTTESQDYATRFSPSQLPAPTSTGSNPHRNRYQAALRGLAHSHCHPNEPSAEGNDPPSETLTTAAETSPPGFAKDDPRAYFIRQRRQSGNSKFYRTKSSRLPLESIPGDAVTMHLVLTTGIFENMAALKRQLQVLAASDRYVTHGEIEYTDLSDTPVSNDWESILREMVKTKYRYKAEDGRALVPHLKIAISKSVE</sequence>
<feature type="region of interest" description="Disordered" evidence="3">
    <location>
        <begin position="625"/>
        <end position="647"/>
    </location>
</feature>
<dbReference type="HOGENOM" id="CLU_011171_4_0_1"/>
<gene>
    <name evidence="5" type="ORF">A1O1_05395</name>
</gene>
<dbReference type="AlphaFoldDB" id="W9YFM7"/>
<comment type="caution">
    <text evidence="5">The sequence shown here is derived from an EMBL/GenBank/DDBJ whole genome shotgun (WGS) entry which is preliminary data.</text>
</comment>
<dbReference type="GeneID" id="19160270"/>
<dbReference type="RefSeq" id="XP_007724471.1">
    <property type="nucleotide sequence ID" value="XM_007726281.1"/>
</dbReference>
<dbReference type="SMART" id="SM01340">
    <property type="entry name" value="DNA_mis_repair"/>
    <property type="match status" value="1"/>
</dbReference>
<dbReference type="GO" id="GO:0030983">
    <property type="term" value="F:mismatched DNA binding"/>
    <property type="evidence" value="ECO:0007669"/>
    <property type="project" value="InterPro"/>
</dbReference>